<dbReference type="GO" id="GO:0016987">
    <property type="term" value="F:sigma factor activity"/>
    <property type="evidence" value="ECO:0007669"/>
    <property type="project" value="UniProtKB-KW"/>
</dbReference>
<comment type="caution">
    <text evidence="9">The sequence shown here is derived from an EMBL/GenBank/DDBJ whole genome shotgun (WGS) entry which is preliminary data.</text>
</comment>
<evidence type="ECO:0000256" key="4">
    <source>
        <dbReference type="ARBA" id="ARBA00023125"/>
    </source>
</evidence>
<evidence type="ECO:0000256" key="6">
    <source>
        <dbReference type="SAM" id="MobiDB-lite"/>
    </source>
</evidence>
<protein>
    <submittedName>
        <fullName evidence="9">RNA polymerase sigma factor</fullName>
    </submittedName>
</protein>
<dbReference type="PANTHER" id="PTHR43133">
    <property type="entry name" value="RNA POLYMERASE ECF-TYPE SIGMA FACTO"/>
    <property type="match status" value="1"/>
</dbReference>
<name>A0A7C3V0I2_9BACT</name>
<evidence type="ECO:0000259" key="7">
    <source>
        <dbReference type="Pfam" id="PF04542"/>
    </source>
</evidence>
<gene>
    <name evidence="9" type="ORF">ENW96_09985</name>
</gene>
<dbReference type="PANTHER" id="PTHR43133:SF8">
    <property type="entry name" value="RNA POLYMERASE SIGMA FACTOR HI_1459-RELATED"/>
    <property type="match status" value="1"/>
</dbReference>
<dbReference type="Pfam" id="PF04542">
    <property type="entry name" value="Sigma70_r2"/>
    <property type="match status" value="1"/>
</dbReference>
<dbReference type="EMBL" id="DTMF01000248">
    <property type="protein sequence ID" value="HGF34701.1"/>
    <property type="molecule type" value="Genomic_DNA"/>
</dbReference>
<dbReference type="InterPro" id="IPR007627">
    <property type="entry name" value="RNA_pol_sigma70_r2"/>
</dbReference>
<evidence type="ECO:0000256" key="1">
    <source>
        <dbReference type="ARBA" id="ARBA00010641"/>
    </source>
</evidence>
<evidence type="ECO:0000313" key="9">
    <source>
        <dbReference type="EMBL" id="HGF34701.1"/>
    </source>
</evidence>
<feature type="domain" description="RNA polymerase sigma-70 region 2" evidence="7">
    <location>
        <begin position="27"/>
        <end position="92"/>
    </location>
</feature>
<proteinExistence type="inferred from homology"/>
<keyword evidence="4" id="KW-0238">DNA-binding</keyword>
<dbReference type="Pfam" id="PF08281">
    <property type="entry name" value="Sigma70_r4_2"/>
    <property type="match status" value="1"/>
</dbReference>
<dbReference type="InterPro" id="IPR036388">
    <property type="entry name" value="WH-like_DNA-bd_sf"/>
</dbReference>
<dbReference type="InterPro" id="IPR013325">
    <property type="entry name" value="RNA_pol_sigma_r2"/>
</dbReference>
<evidence type="ECO:0000256" key="5">
    <source>
        <dbReference type="ARBA" id="ARBA00023163"/>
    </source>
</evidence>
<dbReference type="AlphaFoldDB" id="A0A7C3V0I2"/>
<comment type="similarity">
    <text evidence="1">Belongs to the sigma-70 factor family. ECF subfamily.</text>
</comment>
<dbReference type="SUPFAM" id="SSF88946">
    <property type="entry name" value="Sigma2 domain of RNA polymerase sigma factors"/>
    <property type="match status" value="1"/>
</dbReference>
<evidence type="ECO:0000259" key="8">
    <source>
        <dbReference type="Pfam" id="PF08281"/>
    </source>
</evidence>
<reference evidence="9" key="1">
    <citation type="journal article" date="2020" name="mSystems">
        <title>Genome- and Community-Level Interaction Insights into Carbon Utilization and Element Cycling Functions of Hydrothermarchaeota in Hydrothermal Sediment.</title>
        <authorList>
            <person name="Zhou Z."/>
            <person name="Liu Y."/>
            <person name="Xu W."/>
            <person name="Pan J."/>
            <person name="Luo Z.H."/>
            <person name="Li M."/>
        </authorList>
    </citation>
    <scope>NUCLEOTIDE SEQUENCE [LARGE SCALE GENOMIC DNA]</scope>
    <source>
        <strain evidence="9">SpSt-897</strain>
    </source>
</reference>
<dbReference type="InterPro" id="IPR014284">
    <property type="entry name" value="RNA_pol_sigma-70_dom"/>
</dbReference>
<dbReference type="Gene3D" id="1.10.10.10">
    <property type="entry name" value="Winged helix-like DNA-binding domain superfamily/Winged helix DNA-binding domain"/>
    <property type="match status" value="1"/>
</dbReference>
<dbReference type="InterPro" id="IPR013324">
    <property type="entry name" value="RNA_pol_sigma_r3/r4-like"/>
</dbReference>
<dbReference type="SUPFAM" id="SSF88659">
    <property type="entry name" value="Sigma3 and sigma4 domains of RNA polymerase sigma factors"/>
    <property type="match status" value="1"/>
</dbReference>
<keyword evidence="2" id="KW-0805">Transcription regulation</keyword>
<dbReference type="NCBIfam" id="TIGR02937">
    <property type="entry name" value="sigma70-ECF"/>
    <property type="match status" value="1"/>
</dbReference>
<keyword evidence="3" id="KW-0731">Sigma factor</keyword>
<accession>A0A7C3V0I2</accession>
<dbReference type="CDD" id="cd06171">
    <property type="entry name" value="Sigma70_r4"/>
    <property type="match status" value="1"/>
</dbReference>
<dbReference type="GO" id="GO:0006352">
    <property type="term" value="P:DNA-templated transcription initiation"/>
    <property type="evidence" value="ECO:0007669"/>
    <property type="project" value="InterPro"/>
</dbReference>
<keyword evidence="5" id="KW-0804">Transcription</keyword>
<dbReference type="InterPro" id="IPR013249">
    <property type="entry name" value="RNA_pol_sigma70_r4_t2"/>
</dbReference>
<dbReference type="Gene3D" id="1.10.1740.10">
    <property type="match status" value="1"/>
</dbReference>
<evidence type="ECO:0000256" key="3">
    <source>
        <dbReference type="ARBA" id="ARBA00023082"/>
    </source>
</evidence>
<feature type="domain" description="RNA polymerase sigma factor 70 region 4 type 2" evidence="8">
    <location>
        <begin position="125"/>
        <end position="177"/>
    </location>
</feature>
<feature type="region of interest" description="Disordered" evidence="6">
    <location>
        <begin position="93"/>
        <end position="115"/>
    </location>
</feature>
<sequence>MSTQTTDIDYALLRRLARGEQDALEELIRRHERRLYNLAYRLLKDPLETEDALQEVFLKAYENAGRFQPFSTVKAWLNRITANHCLNRLRERVPQDSLDDEDRSPQLPSLTPDPLEALEESDLARRLEALLAALPEKQRRALVLKRFGDLSYQEIAEEMGITPGAVDGLIKRARQFLRRALSDYLE</sequence>
<dbReference type="GO" id="GO:0003677">
    <property type="term" value="F:DNA binding"/>
    <property type="evidence" value="ECO:0007669"/>
    <property type="project" value="UniProtKB-KW"/>
</dbReference>
<evidence type="ECO:0000256" key="2">
    <source>
        <dbReference type="ARBA" id="ARBA00023015"/>
    </source>
</evidence>
<dbReference type="InterPro" id="IPR039425">
    <property type="entry name" value="RNA_pol_sigma-70-like"/>
</dbReference>
<organism evidence="9">
    <name type="scientific">Desulfobacca acetoxidans</name>
    <dbReference type="NCBI Taxonomy" id="60893"/>
    <lineage>
        <taxon>Bacteria</taxon>
        <taxon>Pseudomonadati</taxon>
        <taxon>Thermodesulfobacteriota</taxon>
        <taxon>Desulfobaccia</taxon>
        <taxon>Desulfobaccales</taxon>
        <taxon>Desulfobaccaceae</taxon>
        <taxon>Desulfobacca</taxon>
    </lineage>
</organism>